<evidence type="ECO:0000313" key="1">
    <source>
        <dbReference type="EMBL" id="KAJ2803758.1"/>
    </source>
</evidence>
<accession>A0ACC1LAJ7</accession>
<protein>
    <submittedName>
        <fullName evidence="1">Uncharacterized protein</fullName>
    </submittedName>
</protein>
<organism evidence="1 2">
    <name type="scientific">Coemansia furcata</name>
    <dbReference type="NCBI Taxonomy" id="417177"/>
    <lineage>
        <taxon>Eukaryota</taxon>
        <taxon>Fungi</taxon>
        <taxon>Fungi incertae sedis</taxon>
        <taxon>Zoopagomycota</taxon>
        <taxon>Kickxellomycotina</taxon>
        <taxon>Kickxellomycetes</taxon>
        <taxon>Kickxellales</taxon>
        <taxon>Kickxellaceae</taxon>
        <taxon>Coemansia</taxon>
    </lineage>
</organism>
<name>A0ACC1LAJ7_9FUNG</name>
<gene>
    <name evidence="1" type="ORF">H4S07_004390</name>
</gene>
<comment type="caution">
    <text evidence="1">The sequence shown here is derived from an EMBL/GenBank/DDBJ whole genome shotgun (WGS) entry which is preliminary data.</text>
</comment>
<proteinExistence type="predicted"/>
<dbReference type="Proteomes" id="UP001140096">
    <property type="component" value="Unassembled WGS sequence"/>
</dbReference>
<reference evidence="1" key="1">
    <citation type="submission" date="2022-07" db="EMBL/GenBank/DDBJ databases">
        <title>Phylogenomic reconstructions and comparative analyses of Kickxellomycotina fungi.</title>
        <authorList>
            <person name="Reynolds N.K."/>
            <person name="Stajich J.E."/>
            <person name="Barry K."/>
            <person name="Grigoriev I.V."/>
            <person name="Crous P."/>
            <person name="Smith M.E."/>
        </authorList>
    </citation>
    <scope>NUCLEOTIDE SEQUENCE</scope>
    <source>
        <strain evidence="1">CBS 102833</strain>
    </source>
</reference>
<sequence length="112" mass="12280">MVSHYFYSFLLSATLLLCMSVPVTAVVVDPVNSKAPKAASVLGGIPLNTSPPTVTKGTDDTIASPKEDADIQPKALRRRWYPYGGYGYYPYYQYYPYGGGGLDLELRLGLHL</sequence>
<keyword evidence="2" id="KW-1185">Reference proteome</keyword>
<evidence type="ECO:0000313" key="2">
    <source>
        <dbReference type="Proteomes" id="UP001140096"/>
    </source>
</evidence>
<dbReference type="EMBL" id="JANBUP010001756">
    <property type="protein sequence ID" value="KAJ2803758.1"/>
    <property type="molecule type" value="Genomic_DNA"/>
</dbReference>